<organism evidence="1">
    <name type="scientific">marine sediment metagenome</name>
    <dbReference type="NCBI Taxonomy" id="412755"/>
    <lineage>
        <taxon>unclassified sequences</taxon>
        <taxon>metagenomes</taxon>
        <taxon>ecological metagenomes</taxon>
    </lineage>
</organism>
<sequence>MRFFRKGINYIPGNGSQGTYMSEKGIREIVAKFEESGKEKCLDIGSGNLENDKYTKLDFRKSFDVDYYGDIRCCFAPGMVDRIDHYPDLQKITRGSYNLVRLSHLVEHIEWIHQELLFEWVASLLSEGGLVFISTPNFDYVVKMYLMAMQELS</sequence>
<dbReference type="InterPro" id="IPR029063">
    <property type="entry name" value="SAM-dependent_MTases_sf"/>
</dbReference>
<proteinExistence type="predicted"/>
<accession>X0XPM1</accession>
<dbReference type="Pfam" id="PF13489">
    <property type="entry name" value="Methyltransf_23"/>
    <property type="match status" value="1"/>
</dbReference>
<dbReference type="Gene3D" id="3.40.50.150">
    <property type="entry name" value="Vaccinia Virus protein VP39"/>
    <property type="match status" value="1"/>
</dbReference>
<protein>
    <recommendedName>
        <fullName evidence="2">Methyltransferase type 11 domain-containing protein</fullName>
    </recommendedName>
</protein>
<evidence type="ECO:0000313" key="1">
    <source>
        <dbReference type="EMBL" id="GAG38578.1"/>
    </source>
</evidence>
<evidence type="ECO:0008006" key="2">
    <source>
        <dbReference type="Google" id="ProtNLM"/>
    </source>
</evidence>
<gene>
    <name evidence="1" type="ORF">S01H1_65627</name>
</gene>
<dbReference type="EMBL" id="BARS01043336">
    <property type="protein sequence ID" value="GAG38578.1"/>
    <property type="molecule type" value="Genomic_DNA"/>
</dbReference>
<dbReference type="SUPFAM" id="SSF53335">
    <property type="entry name" value="S-adenosyl-L-methionine-dependent methyltransferases"/>
    <property type="match status" value="1"/>
</dbReference>
<feature type="non-terminal residue" evidence="1">
    <location>
        <position position="153"/>
    </location>
</feature>
<name>X0XPM1_9ZZZZ</name>
<comment type="caution">
    <text evidence="1">The sequence shown here is derived from an EMBL/GenBank/DDBJ whole genome shotgun (WGS) entry which is preliminary data.</text>
</comment>
<dbReference type="AlphaFoldDB" id="X0XPM1"/>
<reference evidence="1" key="1">
    <citation type="journal article" date="2014" name="Front. Microbiol.">
        <title>High frequency of phylogenetically diverse reductive dehalogenase-homologous genes in deep subseafloor sedimentary metagenomes.</title>
        <authorList>
            <person name="Kawai M."/>
            <person name="Futagami T."/>
            <person name="Toyoda A."/>
            <person name="Takaki Y."/>
            <person name="Nishi S."/>
            <person name="Hori S."/>
            <person name="Arai W."/>
            <person name="Tsubouchi T."/>
            <person name="Morono Y."/>
            <person name="Uchiyama I."/>
            <person name="Ito T."/>
            <person name="Fujiyama A."/>
            <person name="Inagaki F."/>
            <person name="Takami H."/>
        </authorList>
    </citation>
    <scope>NUCLEOTIDE SEQUENCE</scope>
    <source>
        <strain evidence="1">Expedition CK06-06</strain>
    </source>
</reference>